<dbReference type="SUPFAM" id="SSF82689">
    <property type="entry name" value="Mechanosensitive channel protein MscS (YggB), C-terminal domain"/>
    <property type="match status" value="1"/>
</dbReference>
<evidence type="ECO:0000313" key="5">
    <source>
        <dbReference type="Proteomes" id="UP000245539"/>
    </source>
</evidence>
<keyword evidence="2" id="KW-1133">Transmembrane helix</keyword>
<proteinExistence type="predicted"/>
<evidence type="ECO:0000313" key="4">
    <source>
        <dbReference type="EMBL" id="PWR00421.1"/>
    </source>
</evidence>
<feature type="transmembrane region" description="Helical" evidence="2">
    <location>
        <begin position="254"/>
        <end position="277"/>
    </location>
</feature>
<dbReference type="GO" id="GO:0016020">
    <property type="term" value="C:membrane"/>
    <property type="evidence" value="ECO:0007669"/>
    <property type="project" value="InterPro"/>
</dbReference>
<evidence type="ECO:0000256" key="2">
    <source>
        <dbReference type="SAM" id="Phobius"/>
    </source>
</evidence>
<protein>
    <recommendedName>
        <fullName evidence="6">Mechanosensitive ion channel protein MscS</fullName>
    </recommendedName>
</protein>
<dbReference type="AlphaFoldDB" id="A0A317CV82"/>
<evidence type="ECO:0000256" key="3">
    <source>
        <dbReference type="SAM" id="SignalP"/>
    </source>
</evidence>
<keyword evidence="3" id="KW-0732">Signal</keyword>
<feature type="coiled-coil region" evidence="1">
    <location>
        <begin position="53"/>
        <end position="112"/>
    </location>
</feature>
<dbReference type="EMBL" id="QGKM01000004">
    <property type="protein sequence ID" value="PWR00421.1"/>
    <property type="molecule type" value="Genomic_DNA"/>
</dbReference>
<reference evidence="4 5" key="1">
    <citation type="submission" date="2018-05" db="EMBL/GenBank/DDBJ databases">
        <title>Leucothrix arctica sp. nov., isolated from Arctic seawater.</title>
        <authorList>
            <person name="Choi A."/>
            <person name="Baek K."/>
        </authorList>
    </citation>
    <scope>NUCLEOTIDE SEQUENCE [LARGE SCALE GENOMIC DNA]</scope>
    <source>
        <strain evidence="4 5">JCM 18388</strain>
    </source>
</reference>
<dbReference type="RefSeq" id="WP_109836066.1">
    <property type="nucleotide sequence ID" value="NZ_QGKM01000004.1"/>
</dbReference>
<feature type="transmembrane region" description="Helical" evidence="2">
    <location>
        <begin position="324"/>
        <end position="343"/>
    </location>
</feature>
<name>A0A317CV82_9GAMM</name>
<dbReference type="Proteomes" id="UP000245539">
    <property type="component" value="Unassembled WGS sequence"/>
</dbReference>
<gene>
    <name evidence="4" type="ORF">DKW60_02395</name>
</gene>
<keyword evidence="1" id="KW-0175">Coiled coil</keyword>
<keyword evidence="2" id="KW-0472">Membrane</keyword>
<feature type="chain" id="PRO_5016330534" description="Mechanosensitive ion channel protein MscS" evidence="3">
    <location>
        <begin position="21"/>
        <end position="576"/>
    </location>
</feature>
<sequence length="576" mass="65287">MQYIFRFLVVFWVFSCPVFADDTSEGPKSEVATAPAVVEPTLTEEEIKAAEEKQKQQNAVDSLASTQQALEEKIKEQTQLQRQVKAADATQKPELQAQLDKLNAEIKNLKTTFEQVAIGGISLESFGQAEKEFDWKEELVLITQPVLESLKDLTEKPRKTERLRSIITDRTLQGKEIERAILSVQSRIAANPPKTLLPALKETLESWQSKKKDNQREIELAQFQLESLLGNNEPWYESFTASMKSFLGGRGTTLFIAGVASFLVWLAMKGILWLLLFRKRKSSGEQQKPQTRYRVALYLYKILTSLLIVIAVVVVLYVRGDLLLLALMIIVIIGMMLALRELLPRYVNEARALLNMGTLREGERVFYNGVPWQVTHINVHTIFRNPELFGVLRVPLSEVVNLNSRPLSRDEAWFPSEKGDFLLMPDGAVAEVLSQTPENVELKSRGGMRLTYPTHSMYEMEFYNLTRGGSYGVASTFGIDYSHIGESLTEVPEKFKDYVAEGFRSAGLGEHVLEILVDFKTANSSSLDYLIYVTMHSRIASSYFKIERVIQQSCVKACNENNWNIPFPQLTLHKAD</sequence>
<evidence type="ECO:0008006" key="6">
    <source>
        <dbReference type="Google" id="ProtNLM"/>
    </source>
</evidence>
<keyword evidence="5" id="KW-1185">Reference proteome</keyword>
<dbReference type="OrthoDB" id="227003at2"/>
<evidence type="ECO:0000256" key="1">
    <source>
        <dbReference type="SAM" id="Coils"/>
    </source>
</evidence>
<feature type="signal peptide" evidence="3">
    <location>
        <begin position="1"/>
        <end position="20"/>
    </location>
</feature>
<dbReference type="InterPro" id="IPR011066">
    <property type="entry name" value="MscS_channel_C_sf"/>
</dbReference>
<comment type="caution">
    <text evidence="4">The sequence shown here is derived from an EMBL/GenBank/DDBJ whole genome shotgun (WGS) entry which is preliminary data.</text>
</comment>
<feature type="transmembrane region" description="Helical" evidence="2">
    <location>
        <begin position="298"/>
        <end position="318"/>
    </location>
</feature>
<keyword evidence="2" id="KW-0812">Transmembrane</keyword>
<accession>A0A317CV82</accession>
<organism evidence="4 5">
    <name type="scientific">Leucothrix pacifica</name>
    <dbReference type="NCBI Taxonomy" id="1247513"/>
    <lineage>
        <taxon>Bacteria</taxon>
        <taxon>Pseudomonadati</taxon>
        <taxon>Pseudomonadota</taxon>
        <taxon>Gammaproteobacteria</taxon>
        <taxon>Thiotrichales</taxon>
        <taxon>Thiotrichaceae</taxon>
        <taxon>Leucothrix</taxon>
    </lineage>
</organism>